<dbReference type="GeneID" id="95982749"/>
<keyword evidence="2" id="KW-1133">Transmembrane helix</keyword>
<evidence type="ECO:0000313" key="4">
    <source>
        <dbReference type="Proteomes" id="UP001565368"/>
    </source>
</evidence>
<organism evidence="3 4">
    <name type="scientific">Vanrija albida</name>
    <dbReference type="NCBI Taxonomy" id="181172"/>
    <lineage>
        <taxon>Eukaryota</taxon>
        <taxon>Fungi</taxon>
        <taxon>Dikarya</taxon>
        <taxon>Basidiomycota</taxon>
        <taxon>Agaricomycotina</taxon>
        <taxon>Tremellomycetes</taxon>
        <taxon>Trichosporonales</taxon>
        <taxon>Trichosporonaceae</taxon>
        <taxon>Vanrija</taxon>
    </lineage>
</organism>
<comment type="caution">
    <text evidence="3">The sequence shown here is derived from an EMBL/GenBank/DDBJ whole genome shotgun (WGS) entry which is preliminary data.</text>
</comment>
<gene>
    <name evidence="3" type="ORF">Q8F55_001706</name>
</gene>
<evidence type="ECO:0000256" key="2">
    <source>
        <dbReference type="SAM" id="Phobius"/>
    </source>
</evidence>
<protein>
    <submittedName>
        <fullName evidence="3">Uncharacterized protein</fullName>
    </submittedName>
</protein>
<reference evidence="3 4" key="1">
    <citation type="submission" date="2023-08" db="EMBL/GenBank/DDBJ databases">
        <title>Annotated Genome Sequence of Vanrija albida AlHP1.</title>
        <authorList>
            <person name="Herzog R."/>
        </authorList>
    </citation>
    <scope>NUCLEOTIDE SEQUENCE [LARGE SCALE GENOMIC DNA]</scope>
    <source>
        <strain evidence="3 4">AlHP1</strain>
    </source>
</reference>
<keyword evidence="4" id="KW-1185">Reference proteome</keyword>
<dbReference type="EMBL" id="JBBXJM010000002">
    <property type="protein sequence ID" value="KAL1410764.1"/>
    <property type="molecule type" value="Genomic_DNA"/>
</dbReference>
<feature type="region of interest" description="Disordered" evidence="1">
    <location>
        <begin position="127"/>
        <end position="152"/>
    </location>
</feature>
<proteinExistence type="predicted"/>
<dbReference type="RefSeq" id="XP_069210708.1">
    <property type="nucleotide sequence ID" value="XM_069350322.1"/>
</dbReference>
<evidence type="ECO:0000256" key="1">
    <source>
        <dbReference type="SAM" id="MobiDB-lite"/>
    </source>
</evidence>
<keyword evidence="2" id="KW-0472">Membrane</keyword>
<keyword evidence="2" id="KW-0812">Transmembrane</keyword>
<evidence type="ECO:0000313" key="3">
    <source>
        <dbReference type="EMBL" id="KAL1410764.1"/>
    </source>
</evidence>
<feature type="transmembrane region" description="Helical" evidence="2">
    <location>
        <begin position="77"/>
        <end position="100"/>
    </location>
</feature>
<name>A0ABR3Q7R4_9TREE</name>
<accession>A0ABR3Q7R4</accession>
<sequence>MTLTSSMSIFRAHTLAVPATASFVHGALLASAAGVSLGAAISAGQTLASWRWHNEGAQVALIVWASLLQAYTVLTPAAALAFVAALLLLAATAFETLFVLSRRRFGRVWGKTLRELETEDGVYLSEAGSAPGSPRGVWLEAEVGSDKSDDGEEARALLDKGKAVAAEADEAASV</sequence>
<dbReference type="Proteomes" id="UP001565368">
    <property type="component" value="Unassembled WGS sequence"/>
</dbReference>